<gene>
    <name evidence="1" type="ORF">WN944_028613</name>
</gene>
<comment type="caution">
    <text evidence="1">The sequence shown here is derived from an EMBL/GenBank/DDBJ whole genome shotgun (WGS) entry which is preliminary data.</text>
</comment>
<dbReference type="EMBL" id="JBCGBO010000025">
    <property type="protein sequence ID" value="KAK9176596.1"/>
    <property type="molecule type" value="Genomic_DNA"/>
</dbReference>
<dbReference type="AlphaFoldDB" id="A0AAP0LK67"/>
<evidence type="ECO:0000313" key="1">
    <source>
        <dbReference type="EMBL" id="KAK9176596.1"/>
    </source>
</evidence>
<sequence>MMMMCSCFTTLLNPSGVLKMTHLCSGSPEALAVLDFLALSMKLVNSFSLCFIDHYCFPSVYTHTYTHTHMQLDFRYLS</sequence>
<reference evidence="1 2" key="1">
    <citation type="submission" date="2024-05" db="EMBL/GenBank/DDBJ databases">
        <title>Haplotype-resolved chromosome-level genome assembly of Huyou (Citrus changshanensis).</title>
        <authorList>
            <person name="Miao C."/>
            <person name="Chen W."/>
            <person name="Wu Y."/>
            <person name="Wang L."/>
            <person name="Zhao S."/>
            <person name="Grierson D."/>
            <person name="Xu C."/>
            <person name="Chen K."/>
        </authorList>
    </citation>
    <scope>NUCLEOTIDE SEQUENCE [LARGE SCALE GENOMIC DNA]</scope>
    <source>
        <strain evidence="1">01-14</strain>
        <tissue evidence="1">Leaf</tissue>
    </source>
</reference>
<organism evidence="1 2">
    <name type="scientific">Citrus x changshan-huyou</name>
    <dbReference type="NCBI Taxonomy" id="2935761"/>
    <lineage>
        <taxon>Eukaryota</taxon>
        <taxon>Viridiplantae</taxon>
        <taxon>Streptophyta</taxon>
        <taxon>Embryophyta</taxon>
        <taxon>Tracheophyta</taxon>
        <taxon>Spermatophyta</taxon>
        <taxon>Magnoliopsida</taxon>
        <taxon>eudicotyledons</taxon>
        <taxon>Gunneridae</taxon>
        <taxon>Pentapetalae</taxon>
        <taxon>rosids</taxon>
        <taxon>malvids</taxon>
        <taxon>Sapindales</taxon>
        <taxon>Rutaceae</taxon>
        <taxon>Aurantioideae</taxon>
        <taxon>Citrus</taxon>
    </lineage>
</organism>
<name>A0AAP0LK67_9ROSI</name>
<evidence type="ECO:0000313" key="2">
    <source>
        <dbReference type="Proteomes" id="UP001428341"/>
    </source>
</evidence>
<proteinExistence type="predicted"/>
<protein>
    <submittedName>
        <fullName evidence="1">Uncharacterized protein</fullName>
    </submittedName>
</protein>
<keyword evidence="2" id="KW-1185">Reference proteome</keyword>
<dbReference type="Proteomes" id="UP001428341">
    <property type="component" value="Unassembled WGS sequence"/>
</dbReference>
<accession>A0AAP0LK67</accession>